<evidence type="ECO:0000256" key="2">
    <source>
        <dbReference type="SAM" id="Phobius"/>
    </source>
</evidence>
<dbReference type="EMBL" id="CACVAV010000331">
    <property type="protein sequence ID" value="CAA6821552.1"/>
    <property type="molecule type" value="Genomic_DNA"/>
</dbReference>
<reference evidence="3" key="1">
    <citation type="submission" date="2020-01" db="EMBL/GenBank/DDBJ databases">
        <authorList>
            <person name="Meier V. D."/>
            <person name="Meier V D."/>
        </authorList>
    </citation>
    <scope>NUCLEOTIDE SEQUENCE</scope>
    <source>
        <strain evidence="3">HLG_WM_MAG_08</strain>
    </source>
</reference>
<dbReference type="AlphaFoldDB" id="A0A6S6TL40"/>
<gene>
    <name evidence="3" type="ORF">HELGO_WM22411</name>
</gene>
<evidence type="ECO:0000256" key="1">
    <source>
        <dbReference type="SAM" id="Coils"/>
    </source>
</evidence>
<keyword evidence="2" id="KW-0472">Membrane</keyword>
<name>A0A6S6TL40_9GAMM</name>
<protein>
    <submittedName>
        <fullName evidence="3">Uncharacterized protein</fullName>
    </submittedName>
</protein>
<proteinExistence type="predicted"/>
<keyword evidence="2" id="KW-0812">Transmembrane</keyword>
<feature type="coiled-coil region" evidence="1">
    <location>
        <begin position="55"/>
        <end position="130"/>
    </location>
</feature>
<accession>A0A6S6TL40</accession>
<feature type="transmembrane region" description="Helical" evidence="2">
    <location>
        <begin position="6"/>
        <end position="25"/>
    </location>
</feature>
<organism evidence="3">
    <name type="scientific">uncultured Thiotrichaceae bacterium</name>
    <dbReference type="NCBI Taxonomy" id="298394"/>
    <lineage>
        <taxon>Bacteria</taxon>
        <taxon>Pseudomonadati</taxon>
        <taxon>Pseudomonadota</taxon>
        <taxon>Gammaproteobacteria</taxon>
        <taxon>Thiotrichales</taxon>
        <taxon>Thiotrichaceae</taxon>
        <taxon>environmental samples</taxon>
    </lineage>
</organism>
<sequence>MFYLTMQILLIIILATLLGLGLGWWSRGLMADIRQEKSDTEGEKEIDPFAARSRLEQCHNDNAGLRRDLKELEEQLESFERVKQLNQEDSDLLEQIKSAELRAEALMGDIQERDDTIAILENELEKLRSE</sequence>
<evidence type="ECO:0000313" key="3">
    <source>
        <dbReference type="EMBL" id="CAA6821552.1"/>
    </source>
</evidence>
<keyword evidence="1" id="KW-0175">Coiled coil</keyword>
<keyword evidence="2" id="KW-1133">Transmembrane helix</keyword>